<dbReference type="SUPFAM" id="SSF50447">
    <property type="entry name" value="Translation proteins"/>
    <property type="match status" value="1"/>
</dbReference>
<evidence type="ECO:0000313" key="5">
    <source>
        <dbReference type="Proteomes" id="UP000095287"/>
    </source>
</evidence>
<dbReference type="PANTHER" id="PTHR43721">
    <property type="entry name" value="ELONGATION FACTOR TU-RELATED"/>
    <property type="match status" value="1"/>
</dbReference>
<dbReference type="GO" id="GO:0003746">
    <property type="term" value="F:translation elongation factor activity"/>
    <property type="evidence" value="ECO:0007669"/>
    <property type="project" value="TreeGrafter"/>
</dbReference>
<dbReference type="PANTHER" id="PTHR43721:SF3">
    <property type="entry name" value="GTP-BINDING PROTEIN 2"/>
    <property type="match status" value="1"/>
</dbReference>
<keyword evidence="2" id="KW-0547">Nucleotide-binding</keyword>
<dbReference type="Proteomes" id="UP000095287">
    <property type="component" value="Unplaced"/>
</dbReference>
<sequence>MEFMTSTFSDDVVDEANLQFNKRKKAVSATVTEKRKMNGDVTEYSYLQPENDLGNVEYKARLTNISASRLQHLITQLKWRLREGQGEAIYEIGVEDDGAMKGLEEKELEESLGTLQKMAEALDASLVTLSERDVTPAGSKTKKQVVEVLVRKVPDSQQFIDLKLAVIGCADAGKSTLCGVLTYGELDNGHGKVRLNLFRYLHEIRTGKTSSICMDVIGFDSTGSLVNYKKHSVEDIVECSSKLITLIDLAGDRKYMKTTIYGLTAYAPHFCALVVNAKTGANAVTREHLGIAVALNLPFFVVITKADTVSQAHLEKVQASVETLVKRLSIGRESKLVRTREEAVSAASLLGSMKCVPILTVSSVSGLNIDLLSSFLNVLPPKETSKAKQAQLSRKPPVFHLSRKPPVFHVEELFNVPKVGDVVYGYLTEGVLREGDRIRIGPDSCGHYFQAAIKSIRRNRQPVRSVHPGEAATIAIKKEQTMELQLRREQTMELQLRRGMSIVSADSFAVSCHEFVARFYLLYHPYNEICIGFQGTVFIGAVCQTATIVAMDRPSIQPCAWVTVRFKFYRNPEYVRVGTPMIFREGRTKGMGEVLEVVEPIIAKCS</sequence>
<dbReference type="GO" id="GO:0003924">
    <property type="term" value="F:GTPase activity"/>
    <property type="evidence" value="ECO:0007669"/>
    <property type="project" value="InterPro"/>
</dbReference>
<reference evidence="6" key="1">
    <citation type="submission" date="2016-11" db="UniProtKB">
        <authorList>
            <consortium name="WormBaseParasite"/>
        </authorList>
    </citation>
    <scope>IDENTIFICATION</scope>
</reference>
<evidence type="ECO:0000313" key="6">
    <source>
        <dbReference type="WBParaSite" id="L893_g24926.t1"/>
    </source>
</evidence>
<evidence type="ECO:0000256" key="3">
    <source>
        <dbReference type="ARBA" id="ARBA00023134"/>
    </source>
</evidence>
<dbReference type="InterPro" id="IPR050055">
    <property type="entry name" value="EF-Tu_GTPase"/>
</dbReference>
<dbReference type="WBParaSite" id="L893_g24926.t1">
    <property type="protein sequence ID" value="L893_g24926.t1"/>
    <property type="gene ID" value="L893_g24926"/>
</dbReference>
<protein>
    <submittedName>
        <fullName evidence="6">Tr-type G domain-containing protein</fullName>
    </submittedName>
</protein>
<dbReference type="Gene3D" id="3.40.50.300">
    <property type="entry name" value="P-loop containing nucleotide triphosphate hydrolases"/>
    <property type="match status" value="1"/>
</dbReference>
<keyword evidence="3" id="KW-0342">GTP-binding</keyword>
<name>A0A1I7ZC12_9BILA</name>
<dbReference type="AlphaFoldDB" id="A0A1I7ZC12"/>
<dbReference type="CDD" id="cd03708">
    <property type="entry name" value="GTPBP_III"/>
    <property type="match status" value="1"/>
</dbReference>
<keyword evidence="5" id="KW-1185">Reference proteome</keyword>
<evidence type="ECO:0000256" key="2">
    <source>
        <dbReference type="ARBA" id="ARBA00022741"/>
    </source>
</evidence>
<dbReference type="InterPro" id="IPR009000">
    <property type="entry name" value="Transl_B-barrel_sf"/>
</dbReference>
<evidence type="ECO:0000256" key="1">
    <source>
        <dbReference type="ARBA" id="ARBA00007249"/>
    </source>
</evidence>
<organism evidence="5 6">
    <name type="scientific">Steinernema glaseri</name>
    <dbReference type="NCBI Taxonomy" id="37863"/>
    <lineage>
        <taxon>Eukaryota</taxon>
        <taxon>Metazoa</taxon>
        <taxon>Ecdysozoa</taxon>
        <taxon>Nematoda</taxon>
        <taxon>Chromadorea</taxon>
        <taxon>Rhabditida</taxon>
        <taxon>Tylenchina</taxon>
        <taxon>Panagrolaimomorpha</taxon>
        <taxon>Strongyloidoidea</taxon>
        <taxon>Steinernematidae</taxon>
        <taxon>Steinernema</taxon>
    </lineage>
</organism>
<dbReference type="SUPFAM" id="SSF52540">
    <property type="entry name" value="P-loop containing nucleoside triphosphate hydrolases"/>
    <property type="match status" value="1"/>
</dbReference>
<evidence type="ECO:0000259" key="4">
    <source>
        <dbReference type="PROSITE" id="PS51722"/>
    </source>
</evidence>
<dbReference type="InterPro" id="IPR000795">
    <property type="entry name" value="T_Tr_GTP-bd_dom"/>
</dbReference>
<dbReference type="SUPFAM" id="SSF50465">
    <property type="entry name" value="EF-Tu/eEF-1alpha/eIF2-gamma C-terminal domain"/>
    <property type="match status" value="1"/>
</dbReference>
<dbReference type="GO" id="GO:0005525">
    <property type="term" value="F:GTP binding"/>
    <property type="evidence" value="ECO:0007669"/>
    <property type="project" value="UniProtKB-KW"/>
</dbReference>
<proteinExistence type="inferred from homology"/>
<dbReference type="InterPro" id="IPR027417">
    <property type="entry name" value="P-loop_NTPase"/>
</dbReference>
<dbReference type="PROSITE" id="PS51722">
    <property type="entry name" value="G_TR_2"/>
    <property type="match status" value="1"/>
</dbReference>
<feature type="domain" description="Tr-type G" evidence="4">
    <location>
        <begin position="159"/>
        <end position="386"/>
    </location>
</feature>
<dbReference type="Pfam" id="PF00009">
    <property type="entry name" value="GTP_EFTU"/>
    <property type="match status" value="1"/>
</dbReference>
<dbReference type="Pfam" id="PF03144">
    <property type="entry name" value="GTP_EFTU_D2"/>
    <property type="match status" value="1"/>
</dbReference>
<dbReference type="Gene3D" id="2.40.30.10">
    <property type="entry name" value="Translation factors"/>
    <property type="match status" value="1"/>
</dbReference>
<comment type="similarity">
    <text evidence="1">Belongs to the TRAFAC class translation factor GTPase superfamily. Classic translation factor GTPase family. EF-Tu/EF-1A subfamily.</text>
</comment>
<dbReference type="InterPro" id="IPR009001">
    <property type="entry name" value="Transl_elong_EF1A/Init_IF2_C"/>
</dbReference>
<accession>A0A1I7ZC12</accession>
<dbReference type="InterPro" id="IPR004161">
    <property type="entry name" value="EFTu-like_2"/>
</dbReference>